<sequence>MEIRKFQVSDIGPIVSLFYETVHSVNKKDYTQEQLHAWASKEEEESRLESWKDSMSRNITYVALTDGKIVGFSDMTVNGYVDRLYVDKDFQGQGIASALMNVLEYEAKNRGLAELETDASITAKPFFSHHGFRLVREQSVERRGIKLVNFKMKKELSRDV</sequence>
<dbReference type="PANTHER" id="PTHR43451">
    <property type="entry name" value="ACETYLTRANSFERASE (GNAT) FAMILY PROTEIN"/>
    <property type="match status" value="1"/>
</dbReference>
<reference evidence="3 4" key="1">
    <citation type="submission" date="2018-01" db="EMBL/GenBank/DDBJ databases">
        <title>The whole genome sequencing and assembly of Paenibacillus chitinolyticus KCCM 41400 strain.</title>
        <authorList>
            <person name="Kim J.-Y."/>
            <person name="Park M.-K."/>
            <person name="Lee Y.-J."/>
            <person name="Yi H."/>
            <person name="Bahn Y.-S."/>
            <person name="Kim J.F."/>
            <person name="Lee D.-W."/>
        </authorList>
    </citation>
    <scope>NUCLEOTIDE SEQUENCE [LARGE SCALE GENOMIC DNA]</scope>
    <source>
        <strain evidence="3 4">KCCM 41400</strain>
    </source>
</reference>
<evidence type="ECO:0000259" key="1">
    <source>
        <dbReference type="PROSITE" id="PS51186"/>
    </source>
</evidence>
<dbReference type="Proteomes" id="UP001527202">
    <property type="component" value="Unassembled WGS sequence"/>
</dbReference>
<dbReference type="PANTHER" id="PTHR43451:SF1">
    <property type="entry name" value="ACETYLTRANSFERASE"/>
    <property type="match status" value="1"/>
</dbReference>
<dbReference type="Gene3D" id="3.40.630.30">
    <property type="match status" value="1"/>
</dbReference>
<organism evidence="3 4">
    <name type="scientific">Paenibacillus chitinolyticus</name>
    <dbReference type="NCBI Taxonomy" id="79263"/>
    <lineage>
        <taxon>Bacteria</taxon>
        <taxon>Bacillati</taxon>
        <taxon>Bacillota</taxon>
        <taxon>Bacilli</taxon>
        <taxon>Bacillales</taxon>
        <taxon>Paenibacillaceae</taxon>
        <taxon>Paenibacillus</taxon>
    </lineage>
</organism>
<dbReference type="CDD" id="cd04301">
    <property type="entry name" value="NAT_SF"/>
    <property type="match status" value="1"/>
</dbReference>
<keyword evidence="5" id="KW-1185">Reference proteome</keyword>
<dbReference type="PROSITE" id="PS51186">
    <property type="entry name" value="GNAT"/>
    <property type="match status" value="1"/>
</dbReference>
<gene>
    <name evidence="2" type="ORF">M5X16_26880</name>
    <name evidence="3" type="ORF">PC41400_25575</name>
</gene>
<accession>A0A410X2Q2</accession>
<name>A0A410X2Q2_9BACL</name>
<keyword evidence="3" id="KW-0808">Transferase</keyword>
<evidence type="ECO:0000313" key="3">
    <source>
        <dbReference type="EMBL" id="QAV20871.1"/>
    </source>
</evidence>
<evidence type="ECO:0000313" key="4">
    <source>
        <dbReference type="Proteomes" id="UP000288943"/>
    </source>
</evidence>
<feature type="domain" description="N-acetyltransferase" evidence="1">
    <location>
        <begin position="1"/>
        <end position="157"/>
    </location>
</feature>
<keyword evidence="2" id="KW-0012">Acyltransferase</keyword>
<dbReference type="KEGG" id="pchi:PC41400_25575"/>
<dbReference type="Proteomes" id="UP000288943">
    <property type="component" value="Chromosome"/>
</dbReference>
<proteinExistence type="predicted"/>
<evidence type="ECO:0000313" key="2">
    <source>
        <dbReference type="EMBL" id="MCY9599372.1"/>
    </source>
</evidence>
<reference evidence="2 5" key="2">
    <citation type="submission" date="2022-05" db="EMBL/GenBank/DDBJ databases">
        <title>Genome Sequencing of Bee-Associated Microbes.</title>
        <authorList>
            <person name="Dunlap C."/>
        </authorList>
    </citation>
    <scope>NUCLEOTIDE SEQUENCE [LARGE SCALE GENOMIC DNA]</scope>
    <source>
        <strain evidence="2 5">NRRL B-23120</strain>
    </source>
</reference>
<dbReference type="AlphaFoldDB" id="A0A410X2Q2"/>
<dbReference type="EMBL" id="JAMDMJ010000042">
    <property type="protein sequence ID" value="MCY9599372.1"/>
    <property type="molecule type" value="Genomic_DNA"/>
</dbReference>
<evidence type="ECO:0000313" key="5">
    <source>
        <dbReference type="Proteomes" id="UP001527202"/>
    </source>
</evidence>
<dbReference type="SUPFAM" id="SSF55729">
    <property type="entry name" value="Acyl-CoA N-acyltransferases (Nat)"/>
    <property type="match status" value="1"/>
</dbReference>
<dbReference type="GO" id="GO:0016747">
    <property type="term" value="F:acyltransferase activity, transferring groups other than amino-acyl groups"/>
    <property type="evidence" value="ECO:0007669"/>
    <property type="project" value="InterPro"/>
</dbReference>
<dbReference type="InterPro" id="IPR000182">
    <property type="entry name" value="GNAT_dom"/>
</dbReference>
<dbReference type="EC" id="2.3.1.-" evidence="2"/>
<dbReference type="InterPro" id="IPR052564">
    <property type="entry name" value="N-acetyltrans/Recomb-assoc"/>
</dbReference>
<protein>
    <submittedName>
        <fullName evidence="3">GNAT family N-acetyltransferase</fullName>
        <ecNumber evidence="2">2.3.1.-</ecNumber>
    </submittedName>
</protein>
<dbReference type="InterPro" id="IPR016181">
    <property type="entry name" value="Acyl_CoA_acyltransferase"/>
</dbReference>
<dbReference type="GeneID" id="95378165"/>
<dbReference type="EMBL" id="CP026520">
    <property type="protein sequence ID" value="QAV20871.1"/>
    <property type="molecule type" value="Genomic_DNA"/>
</dbReference>
<dbReference type="RefSeq" id="WP_042233460.1">
    <property type="nucleotide sequence ID" value="NZ_CP026520.1"/>
</dbReference>
<dbReference type="Pfam" id="PF13673">
    <property type="entry name" value="Acetyltransf_10"/>
    <property type="match status" value="1"/>
</dbReference>
<dbReference type="OrthoDB" id="424368at2"/>